<feature type="transmembrane region" description="Helical" evidence="8">
    <location>
        <begin position="205"/>
        <end position="224"/>
    </location>
</feature>
<dbReference type="GO" id="GO:0016757">
    <property type="term" value="F:glycosyltransferase activity"/>
    <property type="evidence" value="ECO:0007669"/>
    <property type="project" value="UniProtKB-KW"/>
</dbReference>
<keyword evidence="4 10" id="KW-0808">Transferase</keyword>
<evidence type="ECO:0000256" key="8">
    <source>
        <dbReference type="SAM" id="Phobius"/>
    </source>
</evidence>
<dbReference type="EMBL" id="CP074371">
    <property type="protein sequence ID" value="QVI19937.1"/>
    <property type="molecule type" value="Genomic_DNA"/>
</dbReference>
<feature type="transmembrane region" description="Helical" evidence="8">
    <location>
        <begin position="255"/>
        <end position="275"/>
    </location>
</feature>
<feature type="transmembrane region" description="Helical" evidence="8">
    <location>
        <begin position="282"/>
        <end position="299"/>
    </location>
</feature>
<evidence type="ECO:0000313" key="10">
    <source>
        <dbReference type="EMBL" id="QVI19937.1"/>
    </source>
</evidence>
<keyword evidence="6 8" id="KW-1133">Transmembrane helix</keyword>
<gene>
    <name evidence="10" type="ORF">KHQ06_27105</name>
</gene>
<feature type="transmembrane region" description="Helical" evidence="8">
    <location>
        <begin position="330"/>
        <end position="350"/>
    </location>
</feature>
<evidence type="ECO:0000256" key="1">
    <source>
        <dbReference type="ARBA" id="ARBA00004651"/>
    </source>
</evidence>
<dbReference type="EC" id="2.4.-.-" evidence="10"/>
<dbReference type="Proteomes" id="UP000683310">
    <property type="component" value="Chromosome"/>
</dbReference>
<keyword evidence="2" id="KW-1003">Cell membrane</keyword>
<evidence type="ECO:0000313" key="11">
    <source>
        <dbReference type="Proteomes" id="UP000683310"/>
    </source>
</evidence>
<proteinExistence type="predicted"/>
<accession>A0ABX8CIZ2</accession>
<keyword evidence="7 8" id="KW-0472">Membrane</keyword>
<feature type="domain" description="Glycosyltransferase RgtA/B/C/D-like" evidence="9">
    <location>
        <begin position="62"/>
        <end position="222"/>
    </location>
</feature>
<feature type="transmembrane region" description="Helical" evidence="8">
    <location>
        <begin position="305"/>
        <end position="323"/>
    </location>
</feature>
<name>A0ABX8CIZ2_9NOCA</name>
<dbReference type="PANTHER" id="PTHR33908:SF11">
    <property type="entry name" value="MEMBRANE PROTEIN"/>
    <property type="match status" value="1"/>
</dbReference>
<protein>
    <submittedName>
        <fullName evidence="10">Glycosyltransferase family 39 protein</fullName>
        <ecNumber evidence="10">2.4.-.-</ecNumber>
    </submittedName>
</protein>
<reference evidence="10 11" key="1">
    <citation type="submission" date="2021-04" db="EMBL/GenBank/DDBJ databases">
        <title>Nocardia tengchongensis.</title>
        <authorList>
            <person name="Zhuang k."/>
            <person name="Ran Y."/>
            <person name="Li W."/>
        </authorList>
    </citation>
    <scope>NUCLEOTIDE SEQUENCE [LARGE SCALE GENOMIC DNA]</scope>
    <source>
        <strain evidence="10 11">CFH S0057</strain>
    </source>
</reference>
<evidence type="ECO:0000256" key="2">
    <source>
        <dbReference type="ARBA" id="ARBA00022475"/>
    </source>
</evidence>
<dbReference type="Pfam" id="PF13231">
    <property type="entry name" value="PMT_2"/>
    <property type="match status" value="1"/>
</dbReference>
<comment type="subcellular location">
    <subcellularLocation>
        <location evidence="1">Cell membrane</location>
        <topology evidence="1">Multi-pass membrane protein</topology>
    </subcellularLocation>
</comment>
<organism evidence="10 11">
    <name type="scientific">Nocardia tengchongensis</name>
    <dbReference type="NCBI Taxonomy" id="2055889"/>
    <lineage>
        <taxon>Bacteria</taxon>
        <taxon>Bacillati</taxon>
        <taxon>Actinomycetota</taxon>
        <taxon>Actinomycetes</taxon>
        <taxon>Mycobacteriales</taxon>
        <taxon>Nocardiaceae</taxon>
        <taxon>Nocardia</taxon>
    </lineage>
</organism>
<feature type="transmembrane region" description="Helical" evidence="8">
    <location>
        <begin position="85"/>
        <end position="104"/>
    </location>
</feature>
<dbReference type="InterPro" id="IPR050297">
    <property type="entry name" value="LipidA_mod_glycosyltrf_83"/>
</dbReference>
<evidence type="ECO:0000256" key="5">
    <source>
        <dbReference type="ARBA" id="ARBA00022692"/>
    </source>
</evidence>
<keyword evidence="11" id="KW-1185">Reference proteome</keyword>
<dbReference type="PANTHER" id="PTHR33908">
    <property type="entry name" value="MANNOSYLTRANSFERASE YKCB-RELATED"/>
    <property type="match status" value="1"/>
</dbReference>
<evidence type="ECO:0000256" key="7">
    <source>
        <dbReference type="ARBA" id="ARBA00023136"/>
    </source>
</evidence>
<evidence type="ECO:0000259" key="9">
    <source>
        <dbReference type="Pfam" id="PF13231"/>
    </source>
</evidence>
<evidence type="ECO:0000256" key="6">
    <source>
        <dbReference type="ARBA" id="ARBA00022989"/>
    </source>
</evidence>
<feature type="transmembrane region" description="Helical" evidence="8">
    <location>
        <begin position="116"/>
        <end position="139"/>
    </location>
</feature>
<feature type="transmembrane region" description="Helical" evidence="8">
    <location>
        <begin position="162"/>
        <end position="193"/>
    </location>
</feature>
<dbReference type="InterPro" id="IPR038731">
    <property type="entry name" value="RgtA/B/C-like"/>
</dbReference>
<keyword evidence="5 8" id="KW-0812">Transmembrane</keyword>
<keyword evidence="3 10" id="KW-0328">Glycosyltransferase</keyword>
<evidence type="ECO:0000256" key="3">
    <source>
        <dbReference type="ARBA" id="ARBA00022676"/>
    </source>
</evidence>
<sequence length="516" mass="54823">MTVTSRQRSPVTALSPWAVRGVGAVSATAAVLLTVRSGRYGYFGDELYFRAAGRRLAPGYVDQGPLVPLLARCAEWIAPGSLVVLRIPSILGAVAGIWVCAGLARELGGGRRAQTSSAFAFAVSPFVITQAASLSTFALDAPLWSALLWIMVRWTRIRDDRLFAALAVVAVIDVQVKMLLPVLAGALAVGVMVFGPREMLRRRALWAAVAAVVATAIPSLWWQARNGWPQLAMGPVIAAEQRAATGGVAGLPLQLALLLGVAGVPLAAAGCWALARSPALRPYRFAAVGVAGPLLFVAATASRPYYVAGVFPLVIAAGAVWASDRDGPRWVATAALAAGAASAGIALAVLCLLPRPATTLRESTDTQRAMSTRMRLFGMDGWGELVSSVDAVASDVSTSTGVRPIIVTRTYWQAAALDQLGQDLPPVFSPNRGFAYFGVPPDAATVLYVGDTSAESMLRQQFSAVVPVSRLDDRLGFPGITRAVVIWRCDHPRRAWADTWPQWRTLAVNSQEWRHP</sequence>
<evidence type="ECO:0000256" key="4">
    <source>
        <dbReference type="ARBA" id="ARBA00022679"/>
    </source>
</evidence>